<dbReference type="GO" id="GO:0016209">
    <property type="term" value="F:antioxidant activity"/>
    <property type="evidence" value="ECO:0007669"/>
    <property type="project" value="InterPro"/>
</dbReference>
<evidence type="ECO:0000259" key="1">
    <source>
        <dbReference type="Pfam" id="PF00578"/>
    </source>
</evidence>
<dbReference type="AlphaFoldDB" id="A0A6H1TT07"/>
<dbReference type="Gene3D" id="3.40.30.10">
    <property type="entry name" value="Glutaredoxin"/>
    <property type="match status" value="1"/>
</dbReference>
<dbReference type="RefSeq" id="WP_168567732.1">
    <property type="nucleotide sequence ID" value="NZ_CP051167.1"/>
</dbReference>
<name>A0A6H1TT07_9CYAN</name>
<sequence>MRFAQASPTGERGASRLVAKFTQKHQLPFPLLCDPEGKVATLYGSYGPKKFMGREFVGVYRQTFAIAPDGTLEKIYRKVKPATHAIELFGLL</sequence>
<gene>
    <name evidence="2" type="ORF">HCG48_02385</name>
</gene>
<accession>A0A6H1TT07</accession>
<dbReference type="Proteomes" id="UP000500857">
    <property type="component" value="Chromosome"/>
</dbReference>
<dbReference type="InterPro" id="IPR036249">
    <property type="entry name" value="Thioredoxin-like_sf"/>
</dbReference>
<feature type="domain" description="Alkyl hydroperoxide reductase subunit C/ Thiol specific antioxidant" evidence="1">
    <location>
        <begin position="18"/>
        <end position="74"/>
    </location>
</feature>
<evidence type="ECO:0000313" key="3">
    <source>
        <dbReference type="Proteomes" id="UP000500857"/>
    </source>
</evidence>
<reference evidence="2 3" key="1">
    <citation type="submission" date="2020-04" db="EMBL/GenBank/DDBJ databases">
        <authorList>
            <person name="Basu S."/>
            <person name="Maruthanayagam V."/>
            <person name="Chakraborty S."/>
            <person name="Pramanik A."/>
            <person name="Mukherjee J."/>
            <person name="Brink B."/>
        </authorList>
    </citation>
    <scope>NUCLEOTIDE SEQUENCE [LARGE SCALE GENOMIC DNA]</scope>
    <source>
        <strain evidence="2 3">AP17</strain>
    </source>
</reference>
<organism evidence="2 3">
    <name type="scientific">Oxynema aestuarii AP17</name>
    <dbReference type="NCBI Taxonomy" id="2064643"/>
    <lineage>
        <taxon>Bacteria</taxon>
        <taxon>Bacillati</taxon>
        <taxon>Cyanobacteriota</taxon>
        <taxon>Cyanophyceae</taxon>
        <taxon>Oscillatoriophycideae</taxon>
        <taxon>Oscillatoriales</taxon>
        <taxon>Oscillatoriaceae</taxon>
        <taxon>Oxynema</taxon>
        <taxon>Oxynema aestuarii</taxon>
    </lineage>
</organism>
<dbReference type="SUPFAM" id="SSF52833">
    <property type="entry name" value="Thioredoxin-like"/>
    <property type="match status" value="1"/>
</dbReference>
<proteinExistence type="predicted"/>
<dbReference type="GO" id="GO:0016491">
    <property type="term" value="F:oxidoreductase activity"/>
    <property type="evidence" value="ECO:0007669"/>
    <property type="project" value="InterPro"/>
</dbReference>
<dbReference type="KEGG" id="oxy:HCG48_02385"/>
<protein>
    <submittedName>
        <fullName evidence="2">Redoxin domain-containing protein</fullName>
    </submittedName>
</protein>
<dbReference type="EMBL" id="CP051167">
    <property type="protein sequence ID" value="QIZ69575.1"/>
    <property type="molecule type" value="Genomic_DNA"/>
</dbReference>
<keyword evidence="3" id="KW-1185">Reference proteome</keyword>
<dbReference type="InterPro" id="IPR000866">
    <property type="entry name" value="AhpC/TSA"/>
</dbReference>
<evidence type="ECO:0000313" key="2">
    <source>
        <dbReference type="EMBL" id="QIZ69575.1"/>
    </source>
</evidence>
<dbReference type="Pfam" id="PF00578">
    <property type="entry name" value="AhpC-TSA"/>
    <property type="match status" value="1"/>
</dbReference>